<keyword evidence="3" id="KW-1185">Reference proteome</keyword>
<dbReference type="EMBL" id="LAVV01006970">
    <property type="protein sequence ID" value="KNZ57589.1"/>
    <property type="molecule type" value="Genomic_DNA"/>
</dbReference>
<feature type="compositionally biased region" description="Basic and acidic residues" evidence="1">
    <location>
        <begin position="46"/>
        <end position="57"/>
    </location>
</feature>
<protein>
    <submittedName>
        <fullName evidence="2">Uncharacterized protein</fullName>
    </submittedName>
</protein>
<evidence type="ECO:0000313" key="3">
    <source>
        <dbReference type="Proteomes" id="UP000037035"/>
    </source>
</evidence>
<sequence>MMMMLLLFEWLLVDFLKVLFYYFLGGLVQRVRVACGAQRVCGAQQERTRTQHRETHTTMKSSQMSGRKAGCRNGIDNGVIRAGGRDTNMRSTDLASPRLTRWGLMPNKRALDVGAEVPTGGTVCIKIKINPTLSQQLSYHKADKLRPLPSFYSSPLHPSVSLMLLIAHITSNHIRSLPTSSLLQVIPTFTLCKPISASSCSSILQRRRIIHLSVHYACCEARNERSDWCQAGKTDLSSVSIKNRVLCFVELSLPELKAIVNQLIQWYLAGFKDVENSLDLFIFLFDLLICLTQLTVKRLRLSSTSSAIFLSSQSLPQLSLPSTLSSTYLSNTPFLTSRHKQPLRQQCSCWISLPLFWKVGLKRKSSWTTLAKTWYPSLERL</sequence>
<name>A0A0L6VA50_9BASI</name>
<reference evidence="2 3" key="1">
    <citation type="submission" date="2015-08" db="EMBL/GenBank/DDBJ databases">
        <title>Next Generation Sequencing and Analysis of the Genome of Puccinia sorghi L Schw, the Causal Agent of Maize Common Rust.</title>
        <authorList>
            <person name="Rochi L."/>
            <person name="Burguener G."/>
            <person name="Darino M."/>
            <person name="Turjanski A."/>
            <person name="Kreff E."/>
            <person name="Dieguez M.J."/>
            <person name="Sacco F."/>
        </authorList>
    </citation>
    <scope>NUCLEOTIDE SEQUENCE [LARGE SCALE GENOMIC DNA]</scope>
    <source>
        <strain evidence="2 3">RO10H11247</strain>
    </source>
</reference>
<comment type="caution">
    <text evidence="2">The sequence shown here is derived from an EMBL/GenBank/DDBJ whole genome shotgun (WGS) entry which is preliminary data.</text>
</comment>
<dbReference type="AlphaFoldDB" id="A0A0L6VA50"/>
<dbReference type="Proteomes" id="UP000037035">
    <property type="component" value="Unassembled WGS sequence"/>
</dbReference>
<accession>A0A0L6VA50</accession>
<gene>
    <name evidence="2" type="ORF">VP01_211g1</name>
</gene>
<evidence type="ECO:0000313" key="2">
    <source>
        <dbReference type="EMBL" id="KNZ57589.1"/>
    </source>
</evidence>
<dbReference type="VEuPathDB" id="FungiDB:VP01_211g1"/>
<evidence type="ECO:0000256" key="1">
    <source>
        <dbReference type="SAM" id="MobiDB-lite"/>
    </source>
</evidence>
<feature type="region of interest" description="Disordered" evidence="1">
    <location>
        <begin position="46"/>
        <end position="68"/>
    </location>
</feature>
<organism evidence="2 3">
    <name type="scientific">Puccinia sorghi</name>
    <dbReference type="NCBI Taxonomy" id="27349"/>
    <lineage>
        <taxon>Eukaryota</taxon>
        <taxon>Fungi</taxon>
        <taxon>Dikarya</taxon>
        <taxon>Basidiomycota</taxon>
        <taxon>Pucciniomycotina</taxon>
        <taxon>Pucciniomycetes</taxon>
        <taxon>Pucciniales</taxon>
        <taxon>Pucciniaceae</taxon>
        <taxon>Puccinia</taxon>
    </lineage>
</organism>
<proteinExistence type="predicted"/>